<dbReference type="Proteomes" id="UP000190831">
    <property type="component" value="Chromosome D"/>
</dbReference>
<dbReference type="OrthoDB" id="4061195at2759"/>
<dbReference type="OMA" id="WVKYLET"/>
<dbReference type="AlphaFoldDB" id="A0A1G4MCC1"/>
<dbReference type="InterPro" id="IPR011990">
    <property type="entry name" value="TPR-like_helical_dom_sf"/>
</dbReference>
<dbReference type="EMBL" id="LT598492">
    <property type="protein sequence ID" value="SCW01414.1"/>
    <property type="molecule type" value="Genomic_DNA"/>
</dbReference>
<keyword evidence="2" id="KW-1185">Reference proteome</keyword>
<reference evidence="1 2" key="1">
    <citation type="submission" date="2016-03" db="EMBL/GenBank/DDBJ databases">
        <authorList>
            <person name="Devillers H."/>
        </authorList>
    </citation>
    <scope>NUCLEOTIDE SEQUENCE [LARGE SCALE GENOMIC DNA]</scope>
    <source>
        <strain evidence="1">CBS 6772</strain>
    </source>
</reference>
<organism evidence="1 2">
    <name type="scientific">Lachancea fermentati</name>
    <name type="common">Zygosaccharomyces fermentati</name>
    <dbReference type="NCBI Taxonomy" id="4955"/>
    <lineage>
        <taxon>Eukaryota</taxon>
        <taxon>Fungi</taxon>
        <taxon>Dikarya</taxon>
        <taxon>Ascomycota</taxon>
        <taxon>Saccharomycotina</taxon>
        <taxon>Saccharomycetes</taxon>
        <taxon>Saccharomycetales</taxon>
        <taxon>Saccharomycetaceae</taxon>
        <taxon>Lachancea</taxon>
    </lineage>
</organism>
<accession>A0A1G4MCC1</accession>
<evidence type="ECO:0000313" key="1">
    <source>
        <dbReference type="EMBL" id="SCW01414.1"/>
    </source>
</evidence>
<gene>
    <name evidence="1" type="ORF">LAFE_0D12046G</name>
</gene>
<evidence type="ECO:0000313" key="2">
    <source>
        <dbReference type="Proteomes" id="UP000190831"/>
    </source>
</evidence>
<protein>
    <submittedName>
        <fullName evidence="1">LAFE_0D12046g1_1</fullName>
    </submittedName>
</protein>
<proteinExistence type="predicted"/>
<name>A0A1G4MCC1_LACFM</name>
<dbReference type="Gene3D" id="1.25.40.10">
    <property type="entry name" value="Tetratricopeptide repeat domain"/>
    <property type="match status" value="1"/>
</dbReference>
<sequence length="669" mass="75220">MLSTLRSRLVRVCVRCESTARPLHPVAQLSRDLTQALRGPLGANDAYKTFKDGLYELSQNLDQPEHTLQRSFGLNSVLVQLLEASKAGLKGSAARDGGDATTLPPNPYEILATMCENNLARDAHFEVVLEYLLLAQSPQDVLGLWVKYLETIAENPKAVTYGAHHTNNMALASIGYLLLPDNVPDLSVLAQVLKQDGHLDKIPFSRIRYLLGKLPFTADVRNQASHNLDQLMFQFAHTNKPSFLQHLNSLRQEKDVYHLFQTYARVAKEANKPMDPEVVAAFMTALVHFGKPQLALNCFNTTKQQGDPELPVDNALLVTVASLPVSRLRAREEKLKRIEAIWNSVILPRQATVDVSSYNALATALGISRNYDKVQQLWNQEIPAEMKEDQELLEAYLTALCGSRDTALEDIKNKLPARINSIKLANAVLARMAKEKSPESEIDSFYRAQFTDADAPLQPNFETLGIKMYVNSLNTNNPEFQFLRSISKSKKDINTTNAIFERFIKVCPDIETIRKLFLEIEEPLDAKKYGLMIFAEFYNGNYAEAETVFKKFVTKAKSLNMVSRAILDPIINGFCDLCLKSGDAGYLSRVELYMQIAKKARGQLSYNAASRVVYTLATMAKNRKSKFTAQELKHIETILQDILEMENFTPLKKNLDILKENGVSIPERE</sequence>